<gene>
    <name evidence="1" type="ORF">PACLA_8A045107</name>
</gene>
<sequence length="319" mass="35383">MNSFNVGDKIEGLDEFGVWAKATIVGILDSENFRVSFDGFGSMWDRITSKENSRPETHDNLRRLQSGDKTFILNAGEVTVVQVDPIRGKLIVELEDGEKKEVRNHELCSPQVELGDGEKKAVRNHELCSPPVPIASTTSKLQGNEEKCKAKKRKIQVKEKDNEELVPATDLCQTEEGADKEGQTGTELNCLFVYFLREDGMWLRIGDVVSVEGVGLPFIIFRMFSLDGCITVKLVKIHNSGLREDFVITCSVSYVVDYVGEKVSLKGSVQEKVEQSAFVEFCNFMLSGVDSSVKVKTRKLVLGHAMRVGLQGGFGNLVV</sequence>
<reference evidence="1" key="1">
    <citation type="submission" date="2020-04" db="EMBL/GenBank/DDBJ databases">
        <authorList>
            <person name="Alioto T."/>
            <person name="Alioto T."/>
            <person name="Gomez Garrido J."/>
        </authorList>
    </citation>
    <scope>NUCLEOTIDE SEQUENCE</scope>
    <source>
        <strain evidence="1">A484AB</strain>
    </source>
</reference>
<evidence type="ECO:0000313" key="2">
    <source>
        <dbReference type="Proteomes" id="UP001152795"/>
    </source>
</evidence>
<proteinExistence type="predicted"/>
<dbReference type="OrthoDB" id="5989701at2759"/>
<dbReference type="Proteomes" id="UP001152795">
    <property type="component" value="Unassembled WGS sequence"/>
</dbReference>
<keyword evidence="2" id="KW-1185">Reference proteome</keyword>
<comment type="caution">
    <text evidence="1">The sequence shown here is derived from an EMBL/GenBank/DDBJ whole genome shotgun (WGS) entry which is preliminary data.</text>
</comment>
<dbReference type="InterPro" id="IPR016197">
    <property type="entry name" value="Chromo-like_dom_sf"/>
</dbReference>
<protein>
    <submittedName>
        <fullName evidence="1">Uncharacterized protein</fullName>
    </submittedName>
</protein>
<evidence type="ECO:0000313" key="1">
    <source>
        <dbReference type="EMBL" id="CAB4035697.1"/>
    </source>
</evidence>
<accession>A0A7D9JSM5</accession>
<dbReference type="SUPFAM" id="SSF54160">
    <property type="entry name" value="Chromo domain-like"/>
    <property type="match status" value="1"/>
</dbReference>
<dbReference type="AlphaFoldDB" id="A0A7D9JSM5"/>
<name>A0A7D9JSM5_PARCT</name>
<organism evidence="1 2">
    <name type="scientific">Paramuricea clavata</name>
    <name type="common">Red gorgonian</name>
    <name type="synonym">Violescent sea-whip</name>
    <dbReference type="NCBI Taxonomy" id="317549"/>
    <lineage>
        <taxon>Eukaryota</taxon>
        <taxon>Metazoa</taxon>
        <taxon>Cnidaria</taxon>
        <taxon>Anthozoa</taxon>
        <taxon>Octocorallia</taxon>
        <taxon>Malacalcyonacea</taxon>
        <taxon>Plexauridae</taxon>
        <taxon>Paramuricea</taxon>
    </lineage>
</organism>
<dbReference type="Gene3D" id="2.30.30.140">
    <property type="match status" value="1"/>
</dbReference>
<dbReference type="EMBL" id="CACRXK020021293">
    <property type="protein sequence ID" value="CAB4035697.1"/>
    <property type="molecule type" value="Genomic_DNA"/>
</dbReference>